<evidence type="ECO:0000256" key="3">
    <source>
        <dbReference type="ARBA" id="ARBA00022737"/>
    </source>
</evidence>
<evidence type="ECO:0000256" key="1">
    <source>
        <dbReference type="ARBA" id="ARBA00022614"/>
    </source>
</evidence>
<dbReference type="SUPFAM" id="SSF52058">
    <property type="entry name" value="L domain-like"/>
    <property type="match status" value="1"/>
</dbReference>
<dbReference type="Proteomes" id="UP000600600">
    <property type="component" value="Unassembled WGS sequence"/>
</dbReference>
<keyword evidence="5" id="KW-1185">Reference proteome</keyword>
<dbReference type="PANTHER" id="PTHR24366:SF161">
    <property type="entry name" value="TIR DOMAIN-CONTAINING PROTEIN"/>
    <property type="match status" value="1"/>
</dbReference>
<evidence type="ECO:0000313" key="4">
    <source>
        <dbReference type="EMBL" id="MBC5606250.1"/>
    </source>
</evidence>
<protein>
    <recommendedName>
        <fullName evidence="6">Leucine-rich repeat domain-containing protein</fullName>
    </recommendedName>
</protein>
<keyword evidence="2" id="KW-0732">Signal</keyword>
<comment type="caution">
    <text evidence="4">The sequence shown here is derived from an EMBL/GenBank/DDBJ whole genome shotgun (WGS) entry which is preliminary data.</text>
</comment>
<evidence type="ECO:0008006" key="6">
    <source>
        <dbReference type="Google" id="ProtNLM"/>
    </source>
</evidence>
<dbReference type="RefSeq" id="WP_186968039.1">
    <property type="nucleotide sequence ID" value="NZ_JACOOE010000008.1"/>
</dbReference>
<proteinExistence type="predicted"/>
<dbReference type="InterPro" id="IPR032675">
    <property type="entry name" value="LRR_dom_sf"/>
</dbReference>
<gene>
    <name evidence="4" type="ORF">H8S67_16465</name>
</gene>
<keyword evidence="1" id="KW-0433">Leucine-rich repeat</keyword>
<name>A0ABR7CEL7_9BACE</name>
<keyword evidence="3" id="KW-0677">Repeat</keyword>
<dbReference type="PANTHER" id="PTHR24366">
    <property type="entry name" value="IG(IMMUNOGLOBULIN) AND LRR(LEUCINE RICH REPEAT) DOMAINS"/>
    <property type="match status" value="1"/>
</dbReference>
<dbReference type="EMBL" id="JACOOE010000008">
    <property type="protein sequence ID" value="MBC5606250.1"/>
    <property type="molecule type" value="Genomic_DNA"/>
</dbReference>
<evidence type="ECO:0000256" key="2">
    <source>
        <dbReference type="ARBA" id="ARBA00022729"/>
    </source>
</evidence>
<reference evidence="4 5" key="1">
    <citation type="submission" date="2020-08" db="EMBL/GenBank/DDBJ databases">
        <title>Genome public.</title>
        <authorList>
            <person name="Liu C."/>
            <person name="Sun Q."/>
        </authorList>
    </citation>
    <scope>NUCLEOTIDE SEQUENCE [LARGE SCALE GENOMIC DNA]</scope>
    <source>
        <strain evidence="4 5">M27</strain>
    </source>
</reference>
<dbReference type="Gene3D" id="3.80.10.10">
    <property type="entry name" value="Ribonuclease Inhibitor"/>
    <property type="match status" value="1"/>
</dbReference>
<evidence type="ECO:0000313" key="5">
    <source>
        <dbReference type="Proteomes" id="UP000600600"/>
    </source>
</evidence>
<sequence>MERLFLVLAVVLLCIGCSKSEKNEPSTNYPELPNLDDVCSAMDDLDFMKYCYENFDVNKDGKVSILEANAVEKIEICGVKSLEGIQYFSNLKELYLCDESHDKGGNLTALDISKNIKLEALVCSHNQFKELSLSNENLTHLFLQYNTELEKLNLSNLPNLVWLDCSYNKLYSLDVSHNTRLSRLYCRDNKLLTLNVSNNIELDGVFCMNNNLSTLDISNTKVTGLNTTNNPHLTSLWVNSNQASHLDWYVIDRTITEVKVK</sequence>
<accession>A0ABR7CEL7</accession>
<organism evidence="4 5">
    <name type="scientific">Bacteroides difficilis</name>
    <dbReference type="NCBI Taxonomy" id="2763021"/>
    <lineage>
        <taxon>Bacteria</taxon>
        <taxon>Pseudomonadati</taxon>
        <taxon>Bacteroidota</taxon>
        <taxon>Bacteroidia</taxon>
        <taxon>Bacteroidales</taxon>
        <taxon>Bacteroidaceae</taxon>
        <taxon>Bacteroides</taxon>
    </lineage>
</organism>